<dbReference type="AlphaFoldDB" id="A0A0G0BRP8"/>
<protein>
    <recommendedName>
        <fullName evidence="16">DUF1211 domain-containing protein</fullName>
    </recommendedName>
</protein>
<evidence type="ECO:0000256" key="11">
    <source>
        <dbReference type="ARBA" id="ARBA00023303"/>
    </source>
</evidence>
<evidence type="ECO:0000256" key="9">
    <source>
        <dbReference type="ARBA" id="ARBA00023065"/>
    </source>
</evidence>
<dbReference type="Pfam" id="PF06736">
    <property type="entry name" value="TMEM175"/>
    <property type="match status" value="1"/>
</dbReference>
<evidence type="ECO:0000256" key="13">
    <source>
        <dbReference type="SAM" id="Phobius"/>
    </source>
</evidence>
<comment type="similarity">
    <text evidence="2">Belongs to the TMEM175 family.</text>
</comment>
<dbReference type="InterPro" id="IPR010617">
    <property type="entry name" value="TMEM175-like"/>
</dbReference>
<keyword evidence="7" id="KW-0630">Potassium</keyword>
<evidence type="ECO:0008006" key="16">
    <source>
        <dbReference type="Google" id="ProtNLM"/>
    </source>
</evidence>
<evidence type="ECO:0000256" key="8">
    <source>
        <dbReference type="ARBA" id="ARBA00022989"/>
    </source>
</evidence>
<reference evidence="14 15" key="1">
    <citation type="journal article" date="2015" name="Nature">
        <title>rRNA introns, odd ribosomes, and small enigmatic genomes across a large radiation of phyla.</title>
        <authorList>
            <person name="Brown C.T."/>
            <person name="Hug L.A."/>
            <person name="Thomas B.C."/>
            <person name="Sharon I."/>
            <person name="Castelle C.J."/>
            <person name="Singh A."/>
            <person name="Wilkins M.J."/>
            <person name="Williams K.H."/>
            <person name="Banfield J.F."/>
        </authorList>
    </citation>
    <scope>NUCLEOTIDE SEQUENCE [LARGE SCALE GENOMIC DNA]</scope>
</reference>
<sequence>MKQSRLDQLSDGIFAIVMTILVFELRVPNFTGLVTEQHLLNTLVEMAPLFLSYLLSPHSFSPC</sequence>
<feature type="transmembrane region" description="Helical" evidence="13">
    <location>
        <begin position="12"/>
        <end position="32"/>
    </location>
</feature>
<dbReference type="Proteomes" id="UP000034952">
    <property type="component" value="Unassembled WGS sequence"/>
</dbReference>
<evidence type="ECO:0000256" key="4">
    <source>
        <dbReference type="ARBA" id="ARBA00022538"/>
    </source>
</evidence>
<dbReference type="GO" id="GO:0005267">
    <property type="term" value="F:potassium channel activity"/>
    <property type="evidence" value="ECO:0007669"/>
    <property type="project" value="UniProtKB-KW"/>
</dbReference>
<evidence type="ECO:0000256" key="3">
    <source>
        <dbReference type="ARBA" id="ARBA00022448"/>
    </source>
</evidence>
<evidence type="ECO:0000256" key="6">
    <source>
        <dbReference type="ARBA" id="ARBA00022826"/>
    </source>
</evidence>
<evidence type="ECO:0000256" key="5">
    <source>
        <dbReference type="ARBA" id="ARBA00022692"/>
    </source>
</evidence>
<comment type="caution">
    <text evidence="14">The sequence shown here is derived from an EMBL/GenBank/DDBJ whole genome shotgun (WGS) entry which is preliminary data.</text>
</comment>
<evidence type="ECO:0000256" key="10">
    <source>
        <dbReference type="ARBA" id="ARBA00023136"/>
    </source>
</evidence>
<evidence type="ECO:0000313" key="15">
    <source>
        <dbReference type="Proteomes" id="UP000034952"/>
    </source>
</evidence>
<dbReference type="GO" id="GO:0015252">
    <property type="term" value="F:proton channel activity"/>
    <property type="evidence" value="ECO:0007669"/>
    <property type="project" value="InterPro"/>
</dbReference>
<comment type="subcellular location">
    <subcellularLocation>
        <location evidence="1">Membrane</location>
        <topology evidence="1">Multi-pass membrane protein</topology>
    </subcellularLocation>
</comment>
<keyword evidence="9" id="KW-0406">Ion transport</keyword>
<evidence type="ECO:0000256" key="2">
    <source>
        <dbReference type="ARBA" id="ARBA00006920"/>
    </source>
</evidence>
<keyword evidence="8 13" id="KW-1133">Transmembrane helix</keyword>
<organism evidence="14 15">
    <name type="scientific">Candidatus Nomurabacteria bacterium GW2011_GWE1_35_16</name>
    <dbReference type="NCBI Taxonomy" id="1618761"/>
    <lineage>
        <taxon>Bacteria</taxon>
        <taxon>Candidatus Nomuraibacteriota</taxon>
    </lineage>
</organism>
<evidence type="ECO:0000256" key="12">
    <source>
        <dbReference type="ARBA" id="ARBA00034430"/>
    </source>
</evidence>
<keyword evidence="6" id="KW-0631">Potassium channel</keyword>
<keyword evidence="10 13" id="KW-0472">Membrane</keyword>
<accession>A0A0G0BRP8</accession>
<keyword evidence="5 13" id="KW-0812">Transmembrane</keyword>
<evidence type="ECO:0000313" key="14">
    <source>
        <dbReference type="EMBL" id="KKP66316.1"/>
    </source>
</evidence>
<dbReference type="EMBL" id="LBPY01000009">
    <property type="protein sequence ID" value="KKP66316.1"/>
    <property type="molecule type" value="Genomic_DNA"/>
</dbReference>
<evidence type="ECO:0000256" key="7">
    <source>
        <dbReference type="ARBA" id="ARBA00022958"/>
    </source>
</evidence>
<dbReference type="GO" id="GO:0016020">
    <property type="term" value="C:membrane"/>
    <property type="evidence" value="ECO:0007669"/>
    <property type="project" value="UniProtKB-SubCell"/>
</dbReference>
<keyword evidence="4" id="KW-0633">Potassium transport</keyword>
<comment type="catalytic activity">
    <reaction evidence="12">
        <text>K(+)(in) = K(+)(out)</text>
        <dbReference type="Rhea" id="RHEA:29463"/>
        <dbReference type="ChEBI" id="CHEBI:29103"/>
    </reaction>
</comment>
<name>A0A0G0BRP8_9BACT</name>
<gene>
    <name evidence="14" type="ORF">UR64_C0009G0019</name>
</gene>
<proteinExistence type="inferred from homology"/>
<keyword evidence="3" id="KW-0813">Transport</keyword>
<evidence type="ECO:0000256" key="1">
    <source>
        <dbReference type="ARBA" id="ARBA00004141"/>
    </source>
</evidence>
<keyword evidence="11" id="KW-0407">Ion channel</keyword>